<dbReference type="EMBL" id="JWZT01001610">
    <property type="protein sequence ID" value="KII71857.1"/>
    <property type="molecule type" value="Genomic_DNA"/>
</dbReference>
<protein>
    <submittedName>
        <fullName evidence="1">Uncharacterized protein</fullName>
    </submittedName>
</protein>
<dbReference type="AlphaFoldDB" id="A0A0C2ND08"/>
<sequence>MDYFMIELDEQPTSSIETFELLAEGKKRTAHEKIAFLKLALPPTLMIMAFNLSPQRDQTSKMFECVTQIVSKIALILAFERFNASKESFKSYSSRPEQHLSFCSVVSSNTFTLLGKIRFVFEHECSWEEMTGLLSNHNDQGVHFIHVGVDFKRRILKKDLTYKD</sequence>
<evidence type="ECO:0000313" key="1">
    <source>
        <dbReference type="EMBL" id="KII71857.1"/>
    </source>
</evidence>
<comment type="caution">
    <text evidence="1">The sequence shown here is derived from an EMBL/GenBank/DDBJ whole genome shotgun (WGS) entry which is preliminary data.</text>
</comment>
<gene>
    <name evidence="1" type="ORF">RF11_01402</name>
</gene>
<keyword evidence="2" id="KW-1185">Reference proteome</keyword>
<proteinExistence type="predicted"/>
<dbReference type="OrthoDB" id="8067892at2759"/>
<dbReference type="Proteomes" id="UP000031668">
    <property type="component" value="Unassembled WGS sequence"/>
</dbReference>
<organism evidence="1 2">
    <name type="scientific">Thelohanellus kitauei</name>
    <name type="common">Myxosporean</name>
    <dbReference type="NCBI Taxonomy" id="669202"/>
    <lineage>
        <taxon>Eukaryota</taxon>
        <taxon>Metazoa</taxon>
        <taxon>Cnidaria</taxon>
        <taxon>Myxozoa</taxon>
        <taxon>Myxosporea</taxon>
        <taxon>Bivalvulida</taxon>
        <taxon>Platysporina</taxon>
        <taxon>Myxobolidae</taxon>
        <taxon>Thelohanellus</taxon>
    </lineage>
</organism>
<reference evidence="1 2" key="1">
    <citation type="journal article" date="2014" name="Genome Biol. Evol.">
        <title>The genome of the myxosporean Thelohanellus kitauei shows adaptations to nutrient acquisition within its fish host.</title>
        <authorList>
            <person name="Yang Y."/>
            <person name="Xiong J."/>
            <person name="Zhou Z."/>
            <person name="Huo F."/>
            <person name="Miao W."/>
            <person name="Ran C."/>
            <person name="Liu Y."/>
            <person name="Zhang J."/>
            <person name="Feng J."/>
            <person name="Wang M."/>
            <person name="Wang M."/>
            <person name="Wang L."/>
            <person name="Yao B."/>
        </authorList>
    </citation>
    <scope>NUCLEOTIDE SEQUENCE [LARGE SCALE GENOMIC DNA]</scope>
    <source>
        <strain evidence="1">Wuqing</strain>
    </source>
</reference>
<accession>A0A0C2ND08</accession>
<name>A0A0C2ND08_THEKT</name>
<evidence type="ECO:0000313" key="2">
    <source>
        <dbReference type="Proteomes" id="UP000031668"/>
    </source>
</evidence>